<evidence type="ECO:0000256" key="2">
    <source>
        <dbReference type="ARBA" id="ARBA00004948"/>
    </source>
</evidence>
<dbReference type="Gene3D" id="1.20.910.10">
    <property type="entry name" value="Heme oxygenase-like"/>
    <property type="match status" value="1"/>
</dbReference>
<dbReference type="InterPro" id="IPR016084">
    <property type="entry name" value="Haem_Oase-like_multi-hlx"/>
</dbReference>
<evidence type="ECO:0000256" key="9">
    <source>
        <dbReference type="HAMAP-Rule" id="MF_00654"/>
    </source>
</evidence>
<dbReference type="HAMAP" id="MF_00654">
    <property type="entry name" value="PQQ_syn_PqqC"/>
    <property type="match status" value="1"/>
</dbReference>
<comment type="pathway">
    <text evidence="2">Cofactor biosynthesis; thiamine diphosphate biosynthesis.</text>
</comment>
<proteinExistence type="inferred from homology"/>
<evidence type="ECO:0000256" key="5">
    <source>
        <dbReference type="ARBA" id="ARBA00022905"/>
    </source>
</evidence>
<organism evidence="11 12">
    <name type="scientific">Bacillus timonensis</name>
    <dbReference type="NCBI Taxonomy" id="1033734"/>
    <lineage>
        <taxon>Bacteria</taxon>
        <taxon>Bacillati</taxon>
        <taxon>Bacillota</taxon>
        <taxon>Bacilli</taxon>
        <taxon>Bacillales</taxon>
        <taxon>Bacillaceae</taxon>
        <taxon>Bacillus</taxon>
    </lineage>
</organism>
<dbReference type="PANTHER" id="PTHR40279:SF3">
    <property type="entry name" value="4-AMINOBENZOATE SYNTHASE"/>
    <property type="match status" value="1"/>
</dbReference>
<keyword evidence="12" id="KW-1185">Reference proteome</keyword>
<comment type="catalytic activity">
    <reaction evidence="8">
        <text>thiamine + H2O = 5-(2-hydroxyethyl)-4-methylthiazole + 4-amino-5-hydroxymethyl-2-methylpyrimidine + H(+)</text>
        <dbReference type="Rhea" id="RHEA:17509"/>
        <dbReference type="ChEBI" id="CHEBI:15377"/>
        <dbReference type="ChEBI" id="CHEBI:15378"/>
        <dbReference type="ChEBI" id="CHEBI:16892"/>
        <dbReference type="ChEBI" id="CHEBI:17957"/>
        <dbReference type="ChEBI" id="CHEBI:18385"/>
        <dbReference type="EC" id="3.5.99.2"/>
    </reaction>
</comment>
<evidence type="ECO:0000313" key="11">
    <source>
        <dbReference type="EMBL" id="THE11374.1"/>
    </source>
</evidence>
<feature type="domain" description="Thiaminase-2/PQQC" evidence="10">
    <location>
        <begin position="30"/>
        <end position="234"/>
    </location>
</feature>
<dbReference type="Proteomes" id="UP000306477">
    <property type="component" value="Unassembled WGS sequence"/>
</dbReference>
<dbReference type="NCBIfam" id="TIGR02111">
    <property type="entry name" value="PQQ_syn_pqqC"/>
    <property type="match status" value="1"/>
</dbReference>
<dbReference type="OrthoDB" id="9800756at2"/>
<dbReference type="AlphaFoldDB" id="A0A4S3PPZ2"/>
<comment type="catalytic activity">
    <reaction evidence="1">
        <text>4-amino-5-aminomethyl-2-methylpyrimidine + H2O = 4-amino-5-hydroxymethyl-2-methylpyrimidine + NH4(+)</text>
        <dbReference type="Rhea" id="RHEA:31799"/>
        <dbReference type="ChEBI" id="CHEBI:15377"/>
        <dbReference type="ChEBI" id="CHEBI:16892"/>
        <dbReference type="ChEBI" id="CHEBI:28938"/>
        <dbReference type="ChEBI" id="CHEBI:63416"/>
        <dbReference type="EC" id="3.5.99.2"/>
    </reaction>
</comment>
<evidence type="ECO:0000256" key="7">
    <source>
        <dbReference type="ARBA" id="ARBA00023002"/>
    </source>
</evidence>
<dbReference type="PANTHER" id="PTHR40279">
    <property type="entry name" value="PQQC-LIKE PROTEIN"/>
    <property type="match status" value="1"/>
</dbReference>
<accession>A0A4S3PPZ2</accession>
<sequence length="242" mass="28040">MPKGGLARVSHEAGKPWSREEFKERLINVGRSSYHDKHPFHVAMHEGTLSREQIRGWVANRYYYQISVPIKDAVILSKLPTREFRREWIQRIIDHDGNDEQEGGIEAWLRLGEVVGLSREEVLSEEHVVPAVRFSVDAYVNFAKEKPWLEAVASSLTELFSPILISERIKILERLYPWIDHSGLGYFRNRLTQAPRDTKFALHVVLDHCETLKEQQLAVEALQFKCDVLWAQLDAIEKAFPN</sequence>
<comment type="caution">
    <text evidence="11">The sequence shown here is derived from an EMBL/GenBank/DDBJ whole genome shotgun (WGS) entry which is preliminary data.</text>
</comment>
<keyword evidence="7 9" id="KW-0560">Oxidoreductase</keyword>
<evidence type="ECO:0000256" key="1">
    <source>
        <dbReference type="ARBA" id="ARBA00001881"/>
    </source>
</evidence>
<dbReference type="GO" id="GO:0018189">
    <property type="term" value="P:pyrroloquinoline quinone biosynthetic process"/>
    <property type="evidence" value="ECO:0007669"/>
    <property type="project" value="UniProtKB-UniRule"/>
</dbReference>
<dbReference type="UniPathway" id="UPA00539"/>
<dbReference type="UniPathway" id="UPA00060"/>
<dbReference type="GO" id="GO:0009228">
    <property type="term" value="P:thiamine biosynthetic process"/>
    <property type="evidence" value="ECO:0007669"/>
    <property type="project" value="UniProtKB-KW"/>
</dbReference>
<comment type="subunit">
    <text evidence="4">Homotetramer.</text>
</comment>
<dbReference type="GO" id="GO:0033732">
    <property type="term" value="F:pyrroloquinoline-quinone synthase activity"/>
    <property type="evidence" value="ECO:0007669"/>
    <property type="project" value="UniProtKB-EC"/>
</dbReference>
<dbReference type="InterPro" id="IPR004305">
    <property type="entry name" value="Thiaminase-2/PQQC"/>
</dbReference>
<dbReference type="EMBL" id="SLUB01000029">
    <property type="protein sequence ID" value="THE11374.1"/>
    <property type="molecule type" value="Genomic_DNA"/>
</dbReference>
<evidence type="ECO:0000313" key="12">
    <source>
        <dbReference type="Proteomes" id="UP000306477"/>
    </source>
</evidence>
<comment type="pathway">
    <text evidence="9">Cofactor biosynthesis; pyrroloquinoline quinone biosynthesis.</text>
</comment>
<name>A0A4S3PPZ2_9BACI</name>
<comment type="similarity">
    <text evidence="3">Belongs to the TenA family.</text>
</comment>
<dbReference type="Pfam" id="PF03070">
    <property type="entry name" value="TENA_THI-4"/>
    <property type="match status" value="1"/>
</dbReference>
<comment type="similarity">
    <text evidence="9">Belongs to the PqqC family.</text>
</comment>
<evidence type="ECO:0000256" key="6">
    <source>
        <dbReference type="ARBA" id="ARBA00022977"/>
    </source>
</evidence>
<dbReference type="STRING" id="1033734.GCA_000285535_01588"/>
<protein>
    <recommendedName>
        <fullName evidence="9">Pyrroloquinoline-quinone synthase</fullName>
        <ecNumber evidence="9">1.3.3.11</ecNumber>
    </recommendedName>
    <alternativeName>
        <fullName evidence="9">Coenzyme PQQ synthesis protein C</fullName>
    </alternativeName>
    <alternativeName>
        <fullName evidence="9">Pyrroloquinoline quinone biosynthesis protein C</fullName>
    </alternativeName>
</protein>
<dbReference type="GO" id="GO:0009229">
    <property type="term" value="P:thiamine diphosphate biosynthetic process"/>
    <property type="evidence" value="ECO:0007669"/>
    <property type="project" value="UniProtKB-UniPathway"/>
</dbReference>
<evidence type="ECO:0000256" key="3">
    <source>
        <dbReference type="ARBA" id="ARBA00010264"/>
    </source>
</evidence>
<comment type="function">
    <text evidence="9">Ring cyclization and eight-electron oxidation of 3a-(2-amino-2-carboxyethyl)-4,5-dioxo-4,5,6,7,8,9-hexahydroquinoline-7,9-dicarboxylic-acid to PQQ.</text>
</comment>
<evidence type="ECO:0000259" key="10">
    <source>
        <dbReference type="Pfam" id="PF03070"/>
    </source>
</evidence>
<evidence type="ECO:0000256" key="4">
    <source>
        <dbReference type="ARBA" id="ARBA00011881"/>
    </source>
</evidence>
<comment type="catalytic activity">
    <reaction evidence="9">
        <text>6-(2-amino-2-carboxyethyl)-7,8-dioxo-1,2,3,4,7,8-hexahydroquinoline-2,4-dicarboxylate + 3 O2 = pyrroloquinoline quinone + 2 H2O2 + 2 H2O + H(+)</text>
        <dbReference type="Rhea" id="RHEA:10692"/>
        <dbReference type="ChEBI" id="CHEBI:15377"/>
        <dbReference type="ChEBI" id="CHEBI:15378"/>
        <dbReference type="ChEBI" id="CHEBI:15379"/>
        <dbReference type="ChEBI" id="CHEBI:16240"/>
        <dbReference type="ChEBI" id="CHEBI:58442"/>
        <dbReference type="ChEBI" id="CHEBI:58778"/>
        <dbReference type="EC" id="1.3.3.11"/>
    </reaction>
</comment>
<keyword evidence="6" id="KW-0784">Thiamine biosynthesis</keyword>
<dbReference type="EC" id="1.3.3.11" evidence="9"/>
<keyword evidence="5 9" id="KW-0884">PQQ biosynthesis</keyword>
<dbReference type="SUPFAM" id="SSF48613">
    <property type="entry name" value="Heme oxygenase-like"/>
    <property type="match status" value="1"/>
</dbReference>
<dbReference type="RefSeq" id="WP_136380401.1">
    <property type="nucleotide sequence ID" value="NZ_SLUB01000029.1"/>
</dbReference>
<dbReference type="InterPro" id="IPR011845">
    <property type="entry name" value="PqqC"/>
</dbReference>
<dbReference type="GO" id="GO:0050334">
    <property type="term" value="F:thiaminase activity"/>
    <property type="evidence" value="ECO:0007669"/>
    <property type="project" value="UniProtKB-EC"/>
</dbReference>
<evidence type="ECO:0000256" key="8">
    <source>
        <dbReference type="ARBA" id="ARBA00048337"/>
    </source>
</evidence>
<dbReference type="InterPro" id="IPR039068">
    <property type="entry name" value="PqqC-like"/>
</dbReference>
<reference evidence="11 12" key="1">
    <citation type="journal article" date="2019" name="Indoor Air">
        <title>Impacts of indoor surface finishes on bacterial viability.</title>
        <authorList>
            <person name="Hu J."/>
            <person name="Maamar S.B."/>
            <person name="Glawe A.J."/>
            <person name="Gottel N."/>
            <person name="Gilbert J.A."/>
            <person name="Hartmann E.M."/>
        </authorList>
    </citation>
    <scope>NUCLEOTIDE SEQUENCE [LARGE SCALE GENOMIC DNA]</scope>
    <source>
        <strain evidence="11 12">AF060A6</strain>
    </source>
</reference>
<gene>
    <name evidence="9 11" type="primary">pqqC</name>
    <name evidence="11" type="ORF">E1I69_15080</name>
</gene>